<dbReference type="Proteomes" id="UP001589747">
    <property type="component" value="Unassembled WGS sequence"/>
</dbReference>
<reference evidence="1 2" key="1">
    <citation type="submission" date="2024-09" db="EMBL/GenBank/DDBJ databases">
        <authorList>
            <person name="Sun Q."/>
            <person name="Mori K."/>
        </authorList>
    </citation>
    <scope>NUCLEOTIDE SEQUENCE [LARGE SCALE GENOMIC DNA]</scope>
    <source>
        <strain evidence="1 2">TISTR 2452</strain>
    </source>
</reference>
<accession>A0ABV5KZ03</accession>
<evidence type="ECO:0000313" key="1">
    <source>
        <dbReference type="EMBL" id="MFB9329302.1"/>
    </source>
</evidence>
<dbReference type="RefSeq" id="WP_377499442.1">
    <property type="nucleotide sequence ID" value="NZ_JBHMDO010000041.1"/>
</dbReference>
<proteinExistence type="predicted"/>
<organism evidence="1 2">
    <name type="scientific">Paenibacillus aurantiacus</name>
    <dbReference type="NCBI Taxonomy" id="1936118"/>
    <lineage>
        <taxon>Bacteria</taxon>
        <taxon>Bacillati</taxon>
        <taxon>Bacillota</taxon>
        <taxon>Bacilli</taxon>
        <taxon>Bacillales</taxon>
        <taxon>Paenibacillaceae</taxon>
        <taxon>Paenibacillus</taxon>
    </lineage>
</organism>
<gene>
    <name evidence="1" type="ORF">ACFFSY_25480</name>
</gene>
<evidence type="ECO:0000313" key="2">
    <source>
        <dbReference type="Proteomes" id="UP001589747"/>
    </source>
</evidence>
<comment type="caution">
    <text evidence="1">The sequence shown here is derived from an EMBL/GenBank/DDBJ whole genome shotgun (WGS) entry which is preliminary data.</text>
</comment>
<sequence length="154" mass="18030">MGRREPNQIAVELNCEVTRVYRSISKYKRVKVPVVTARLDIYIDGDQLHDDNVFEADVFYESLVCDGTFPIFNCTCGIFGCGGYEVNVRHEEERVLWDTEGLIFEFERDAMLKFSKELLVRLETLERVLAENGLPPRYDHPTFASKIKRFEERR</sequence>
<keyword evidence="2" id="KW-1185">Reference proteome</keyword>
<dbReference type="EMBL" id="JBHMDO010000041">
    <property type="protein sequence ID" value="MFB9329302.1"/>
    <property type="molecule type" value="Genomic_DNA"/>
</dbReference>
<protein>
    <submittedName>
        <fullName evidence="1">Uncharacterized protein</fullName>
    </submittedName>
</protein>
<name>A0ABV5KZ03_9BACL</name>